<accession>A0A1M5YAC1</accession>
<dbReference type="Proteomes" id="UP000184240">
    <property type="component" value="Unassembled WGS sequence"/>
</dbReference>
<organism evidence="1 2">
    <name type="scientific">Leeuwenhoekiella palythoae</name>
    <dbReference type="NCBI Taxonomy" id="573501"/>
    <lineage>
        <taxon>Bacteria</taxon>
        <taxon>Pseudomonadati</taxon>
        <taxon>Bacteroidota</taxon>
        <taxon>Flavobacteriia</taxon>
        <taxon>Flavobacteriales</taxon>
        <taxon>Flavobacteriaceae</taxon>
        <taxon>Leeuwenhoekiella</taxon>
    </lineage>
</organism>
<dbReference type="AlphaFoldDB" id="A0A1M5YAC1"/>
<protein>
    <submittedName>
        <fullName evidence="1">Uncharacterized protein</fullName>
    </submittedName>
</protein>
<evidence type="ECO:0000313" key="2">
    <source>
        <dbReference type="Proteomes" id="UP000184240"/>
    </source>
</evidence>
<dbReference type="STRING" id="573501.SAMN04487999_2062"/>
<sequence length="58" mass="6722">MLKLEPVLNIKSYDSIEDLNPTADCHYCTINNVLHNANLLWSLKFLKKLNQCLNTKMT</sequence>
<proteinExistence type="predicted"/>
<evidence type="ECO:0000313" key="1">
    <source>
        <dbReference type="EMBL" id="SHI09041.1"/>
    </source>
</evidence>
<gene>
    <name evidence="1" type="ORF">SAMN04487999_2062</name>
</gene>
<dbReference type="EMBL" id="FQXT01000003">
    <property type="protein sequence ID" value="SHI09041.1"/>
    <property type="molecule type" value="Genomic_DNA"/>
</dbReference>
<name>A0A1M5YAC1_9FLAO</name>
<reference evidence="2" key="1">
    <citation type="submission" date="2016-11" db="EMBL/GenBank/DDBJ databases">
        <authorList>
            <person name="Varghese N."/>
            <person name="Submissions S."/>
        </authorList>
    </citation>
    <scope>NUCLEOTIDE SEQUENCE [LARGE SCALE GENOMIC DNA]</scope>
    <source>
        <strain evidence="2">DSM 19859</strain>
    </source>
</reference>